<proteinExistence type="predicted"/>
<feature type="transmembrane region" description="Helical" evidence="1">
    <location>
        <begin position="155"/>
        <end position="183"/>
    </location>
</feature>
<keyword evidence="1" id="KW-0812">Transmembrane</keyword>
<feature type="transmembrane region" description="Helical" evidence="1">
    <location>
        <begin position="12"/>
        <end position="29"/>
    </location>
</feature>
<name>A0A0W0ZB64_LEGSP</name>
<dbReference type="EMBL" id="LNYX01000001">
    <property type="protein sequence ID" value="KTD66328.1"/>
    <property type="molecule type" value="Genomic_DNA"/>
</dbReference>
<reference evidence="2 3" key="1">
    <citation type="submission" date="2015-11" db="EMBL/GenBank/DDBJ databases">
        <title>Genomic analysis of 38 Legionella species identifies large and diverse effector repertoires.</title>
        <authorList>
            <person name="Burstein D."/>
            <person name="Amaro F."/>
            <person name="Zusman T."/>
            <person name="Lifshitz Z."/>
            <person name="Cohen O."/>
            <person name="Gilbert J.A."/>
            <person name="Pupko T."/>
            <person name="Shuman H.A."/>
            <person name="Segal G."/>
        </authorList>
    </citation>
    <scope>NUCLEOTIDE SEQUENCE [LARGE SCALE GENOMIC DNA]</scope>
    <source>
        <strain evidence="2 3">Mt.St.Helens-9</strain>
    </source>
</reference>
<dbReference type="PATRIC" id="fig|452.5.peg.103"/>
<comment type="caution">
    <text evidence="2">The sequence shown here is derived from an EMBL/GenBank/DDBJ whole genome shotgun (WGS) entry which is preliminary data.</text>
</comment>
<evidence type="ECO:0000313" key="3">
    <source>
        <dbReference type="Proteomes" id="UP000054877"/>
    </source>
</evidence>
<feature type="transmembrane region" description="Helical" evidence="1">
    <location>
        <begin position="245"/>
        <end position="261"/>
    </location>
</feature>
<feature type="transmembrane region" description="Helical" evidence="1">
    <location>
        <begin position="73"/>
        <end position="92"/>
    </location>
</feature>
<dbReference type="RefSeq" id="WP_058482033.1">
    <property type="nucleotide sequence ID" value="NZ_CAAAII010000002.1"/>
</dbReference>
<feature type="transmembrane region" description="Helical" evidence="1">
    <location>
        <begin position="130"/>
        <end position="149"/>
    </location>
</feature>
<protein>
    <recommendedName>
        <fullName evidence="4">Mannosyltransferase</fullName>
    </recommendedName>
</protein>
<feature type="transmembrane region" description="Helical" evidence="1">
    <location>
        <begin position="104"/>
        <end position="123"/>
    </location>
</feature>
<accession>A0A0W0ZB64</accession>
<keyword evidence="1" id="KW-0472">Membrane</keyword>
<dbReference type="OrthoDB" id="5651321at2"/>
<evidence type="ECO:0008006" key="4">
    <source>
        <dbReference type="Google" id="ProtNLM"/>
    </source>
</evidence>
<feature type="transmembrane region" description="Helical" evidence="1">
    <location>
        <begin position="273"/>
        <end position="290"/>
    </location>
</feature>
<sequence>MNKELLRYKIRFISIVLLVGYAYMHVKLTGVYTDSTLQELMNFRVRMPYGQRVLVPAIAHFLHGYLPLTVDETFFVLELLFTTLFFLALRALLLKSFSEKQALLLSWLFLLLLPLATVVNYRFTTGGQATFFYPYDTAALFFIAAGWLLCLEARWFLFVPLVFLATLNRESSILLVILVPALYWRQWIKVLMPTLSAATAYVAARLIILYWLQNAPGSIVEWYYRGGSHTYFEANLVWLLEDQNLLLFMFCFAGLPLFWFVFRDYIPGQYRPIRFIAFFYFLGLFLIGNFNEVRIFNEIILLLYPPVCLALDRWLQGLEPYPIKTRGLACYCERYFILTALALMVLLWCWLNDVVIWLSHHI</sequence>
<dbReference type="Proteomes" id="UP000054877">
    <property type="component" value="Unassembled WGS sequence"/>
</dbReference>
<evidence type="ECO:0000256" key="1">
    <source>
        <dbReference type="SAM" id="Phobius"/>
    </source>
</evidence>
<gene>
    <name evidence="2" type="ORF">Lspi_0091</name>
</gene>
<feature type="transmembrane region" description="Helical" evidence="1">
    <location>
        <begin position="335"/>
        <end position="358"/>
    </location>
</feature>
<organism evidence="2 3">
    <name type="scientific">Legionella spiritensis</name>
    <dbReference type="NCBI Taxonomy" id="452"/>
    <lineage>
        <taxon>Bacteria</taxon>
        <taxon>Pseudomonadati</taxon>
        <taxon>Pseudomonadota</taxon>
        <taxon>Gammaproteobacteria</taxon>
        <taxon>Legionellales</taxon>
        <taxon>Legionellaceae</taxon>
        <taxon>Legionella</taxon>
    </lineage>
</organism>
<feature type="transmembrane region" description="Helical" evidence="1">
    <location>
        <begin position="190"/>
        <end position="212"/>
    </location>
</feature>
<evidence type="ECO:0000313" key="2">
    <source>
        <dbReference type="EMBL" id="KTD66328.1"/>
    </source>
</evidence>
<keyword evidence="1" id="KW-1133">Transmembrane helix</keyword>
<keyword evidence="3" id="KW-1185">Reference proteome</keyword>
<dbReference type="AlphaFoldDB" id="A0A0W0ZB64"/>